<name>I3WFZ7_BIFBI</name>
<evidence type="ECO:0000313" key="3">
    <source>
        <dbReference type="Proteomes" id="UP000006173"/>
    </source>
</evidence>
<dbReference type="Proteomes" id="UP000006173">
    <property type="component" value="Chromosome"/>
</dbReference>
<protein>
    <submittedName>
        <fullName evidence="2">Uncharacterized protein</fullName>
    </submittedName>
</protein>
<dbReference type="Gene3D" id="2.60.40.10">
    <property type="entry name" value="Immunoglobulins"/>
    <property type="match status" value="1"/>
</dbReference>
<dbReference type="GO" id="GO:0005975">
    <property type="term" value="P:carbohydrate metabolic process"/>
    <property type="evidence" value="ECO:0007669"/>
    <property type="project" value="UniProtKB-ARBA"/>
</dbReference>
<dbReference type="HOGENOM" id="CLU_1773776_0_0_11"/>
<sequence length="146" mass="15380">MGLDSVKAGVQWAPTMSEIQVHNGSGSASSHKPAVAVVNSNFNKQAPETLPEYTVTLDGDKLQSIRWIGSEGNVLSSLDEGDYTVSGEGDKVTVKIAADFLKGKDAGNYGLQFEFASVAPPPQGVAERDRRGSRAKQADDSGQAGR</sequence>
<evidence type="ECO:0000256" key="1">
    <source>
        <dbReference type="SAM" id="MobiDB-lite"/>
    </source>
</evidence>
<feature type="compositionally biased region" description="Basic and acidic residues" evidence="1">
    <location>
        <begin position="126"/>
        <end position="139"/>
    </location>
</feature>
<evidence type="ECO:0000313" key="2">
    <source>
        <dbReference type="EMBL" id="AFL03810.1"/>
    </source>
</evidence>
<dbReference type="PATRIC" id="fig|484020.3.peg.210"/>
<proteinExistence type="predicted"/>
<dbReference type="AlphaFoldDB" id="I3WFZ7"/>
<gene>
    <name evidence="2" type="ORF">BBB_0214</name>
</gene>
<dbReference type="RefSeq" id="WP_014759792.1">
    <property type="nucleotide sequence ID" value="NC_017999.1"/>
</dbReference>
<accession>I3WFZ7</accession>
<dbReference type="InterPro" id="IPR013783">
    <property type="entry name" value="Ig-like_fold"/>
</dbReference>
<reference evidence="2 3" key="1">
    <citation type="journal article" date="2012" name="J. Bacteriol.">
        <title>Complete Genome Sequence of the Probiotic Bacterium Bifidobacterium bifidum Strain BGN4.</title>
        <authorList>
            <person name="Yu D.S."/>
            <person name="Jeong H."/>
            <person name="Lee D.H."/>
            <person name="Kwon S.K."/>
            <person name="Song J.Y."/>
            <person name="Kim B.K."/>
            <person name="Park M.S."/>
            <person name="Ji G.E."/>
            <person name="Oh T.K."/>
            <person name="Kim J.F."/>
        </authorList>
    </citation>
    <scope>NUCLEOTIDE SEQUENCE [LARGE SCALE GENOMIC DNA]</scope>
    <source>
        <strain evidence="2 3">BGN4</strain>
    </source>
</reference>
<dbReference type="EMBL" id="CP001361">
    <property type="protein sequence ID" value="AFL03810.1"/>
    <property type="molecule type" value="Genomic_DNA"/>
</dbReference>
<dbReference type="KEGG" id="bbf:BBB_0214"/>
<feature type="region of interest" description="Disordered" evidence="1">
    <location>
        <begin position="118"/>
        <end position="146"/>
    </location>
</feature>
<organism evidence="2 3">
    <name type="scientific">Bifidobacterium bifidum BGN4</name>
    <dbReference type="NCBI Taxonomy" id="484020"/>
    <lineage>
        <taxon>Bacteria</taxon>
        <taxon>Bacillati</taxon>
        <taxon>Actinomycetota</taxon>
        <taxon>Actinomycetes</taxon>
        <taxon>Bifidobacteriales</taxon>
        <taxon>Bifidobacteriaceae</taxon>
        <taxon>Bifidobacterium</taxon>
    </lineage>
</organism>